<evidence type="ECO:0000313" key="1">
    <source>
        <dbReference type="EMBL" id="ETW80037.1"/>
    </source>
</evidence>
<dbReference type="OrthoDB" id="27198at2759"/>
<dbReference type="EMBL" id="KI925460">
    <property type="protein sequence ID" value="ETW80037.1"/>
    <property type="molecule type" value="Genomic_DNA"/>
</dbReference>
<dbReference type="HOGENOM" id="CLU_2758086_0_0_1"/>
<proteinExistence type="predicted"/>
<reference evidence="1 2" key="1">
    <citation type="journal article" date="2012" name="New Phytol.">
        <title>Insight into trade-off between wood decay and parasitism from the genome of a fungal forest pathogen.</title>
        <authorList>
            <person name="Olson A."/>
            <person name="Aerts A."/>
            <person name="Asiegbu F."/>
            <person name="Belbahri L."/>
            <person name="Bouzid O."/>
            <person name="Broberg A."/>
            <person name="Canback B."/>
            <person name="Coutinho P.M."/>
            <person name="Cullen D."/>
            <person name="Dalman K."/>
            <person name="Deflorio G."/>
            <person name="van Diepen L.T."/>
            <person name="Dunand C."/>
            <person name="Duplessis S."/>
            <person name="Durling M."/>
            <person name="Gonthier P."/>
            <person name="Grimwood J."/>
            <person name="Fossdal C.G."/>
            <person name="Hansson D."/>
            <person name="Henrissat B."/>
            <person name="Hietala A."/>
            <person name="Himmelstrand K."/>
            <person name="Hoffmeister D."/>
            <person name="Hogberg N."/>
            <person name="James T.Y."/>
            <person name="Karlsson M."/>
            <person name="Kohler A."/>
            <person name="Kues U."/>
            <person name="Lee Y.H."/>
            <person name="Lin Y.C."/>
            <person name="Lind M."/>
            <person name="Lindquist E."/>
            <person name="Lombard V."/>
            <person name="Lucas S."/>
            <person name="Lunden K."/>
            <person name="Morin E."/>
            <person name="Murat C."/>
            <person name="Park J."/>
            <person name="Raffaello T."/>
            <person name="Rouze P."/>
            <person name="Salamov A."/>
            <person name="Schmutz J."/>
            <person name="Solheim H."/>
            <person name="Stahlberg J."/>
            <person name="Velez H."/>
            <person name="de Vries R.P."/>
            <person name="Wiebenga A."/>
            <person name="Woodward S."/>
            <person name="Yakovlev I."/>
            <person name="Garbelotto M."/>
            <person name="Martin F."/>
            <person name="Grigoriev I.V."/>
            <person name="Stenlid J."/>
        </authorList>
    </citation>
    <scope>NUCLEOTIDE SEQUENCE [LARGE SCALE GENOMIC DNA]</scope>
    <source>
        <strain evidence="1 2">TC 32-1</strain>
    </source>
</reference>
<keyword evidence="2" id="KW-1185">Reference proteome</keyword>
<name>W4K2J5_HETIT</name>
<dbReference type="InParanoid" id="W4K2J5"/>
<dbReference type="RefSeq" id="XP_009548561.1">
    <property type="nucleotide sequence ID" value="XM_009550266.1"/>
</dbReference>
<organism evidence="1 2">
    <name type="scientific">Heterobasidion irregulare (strain TC 32-1)</name>
    <dbReference type="NCBI Taxonomy" id="747525"/>
    <lineage>
        <taxon>Eukaryota</taxon>
        <taxon>Fungi</taxon>
        <taxon>Dikarya</taxon>
        <taxon>Basidiomycota</taxon>
        <taxon>Agaricomycotina</taxon>
        <taxon>Agaricomycetes</taxon>
        <taxon>Russulales</taxon>
        <taxon>Bondarzewiaceae</taxon>
        <taxon>Heterobasidion</taxon>
        <taxon>Heterobasidion annosum species complex</taxon>
    </lineage>
</organism>
<protein>
    <submittedName>
        <fullName evidence="1">Uncharacterized protein</fullName>
    </submittedName>
</protein>
<accession>W4K2J5</accession>
<evidence type="ECO:0000313" key="2">
    <source>
        <dbReference type="Proteomes" id="UP000030671"/>
    </source>
</evidence>
<gene>
    <name evidence="1" type="ORF">HETIRDRAFT_322947</name>
</gene>
<dbReference type="Proteomes" id="UP000030671">
    <property type="component" value="Unassembled WGS sequence"/>
</dbReference>
<dbReference type="GeneID" id="20670926"/>
<dbReference type="AlphaFoldDB" id="W4K2J5"/>
<sequence>MRPVRGVGCYMSNQVHTCCTRKVVGLEGRTFLIAAKCHIRRFDILCASCLYICLSSCGLVRFGSFHSILV</sequence>
<dbReference type="KEGG" id="hir:HETIRDRAFT_322947"/>